<dbReference type="VEuPathDB" id="FungiDB:TREMEDRAFT_63596"/>
<evidence type="ECO:0000313" key="2">
    <source>
        <dbReference type="EMBL" id="RXK35544.1"/>
    </source>
</evidence>
<dbReference type="SUPFAM" id="SSF52540">
    <property type="entry name" value="P-loop containing nucleoside triphosphate hydrolases"/>
    <property type="match status" value="1"/>
</dbReference>
<dbReference type="InterPro" id="IPR051055">
    <property type="entry name" value="PIF1_helicase"/>
</dbReference>
<reference evidence="2 3" key="1">
    <citation type="submission" date="2016-06" db="EMBL/GenBank/DDBJ databases">
        <title>Evolution of pathogenesis and genome organization in the Tremellales.</title>
        <authorList>
            <person name="Cuomo C."/>
            <person name="Litvintseva A."/>
            <person name="Heitman J."/>
            <person name="Chen Y."/>
            <person name="Sun S."/>
            <person name="Springer D."/>
            <person name="Dromer F."/>
            <person name="Young S."/>
            <person name="Zeng Q."/>
            <person name="Chapman S."/>
            <person name="Gujja S."/>
            <person name="Saif S."/>
            <person name="Birren B."/>
        </authorList>
    </citation>
    <scope>NUCLEOTIDE SEQUENCE [LARGE SCALE GENOMIC DNA]</scope>
    <source>
        <strain evidence="2 3">ATCC 28783</strain>
    </source>
</reference>
<dbReference type="InterPro" id="IPR027417">
    <property type="entry name" value="P-loop_NTPase"/>
</dbReference>
<comment type="caution">
    <text evidence="2">The sequence shown here is derived from an EMBL/GenBank/DDBJ whole genome shotgun (WGS) entry which is preliminary data.</text>
</comment>
<evidence type="ECO:0000259" key="1">
    <source>
        <dbReference type="Pfam" id="PF21530"/>
    </source>
</evidence>
<dbReference type="InParanoid" id="A0A4Q1BCT8"/>
<proteinExistence type="predicted"/>
<protein>
    <recommendedName>
        <fullName evidence="1">DNA helicase Pif1-like 2B domain-containing protein</fullName>
    </recommendedName>
</protein>
<dbReference type="InterPro" id="IPR049163">
    <property type="entry name" value="Pif1-like_2B_dom"/>
</dbReference>
<dbReference type="OrthoDB" id="432234at2759"/>
<keyword evidence="3" id="KW-1185">Reference proteome</keyword>
<dbReference type="AlphaFoldDB" id="A0A4Q1BCT8"/>
<dbReference type="Pfam" id="PF21530">
    <property type="entry name" value="Pif1_2B_dom"/>
    <property type="match status" value="1"/>
</dbReference>
<evidence type="ECO:0000313" key="3">
    <source>
        <dbReference type="Proteomes" id="UP000289152"/>
    </source>
</evidence>
<feature type="domain" description="DNA helicase Pif1-like 2B" evidence="1">
    <location>
        <begin position="40"/>
        <end position="68"/>
    </location>
</feature>
<sequence length="188" mass="19985">MVAELNINSLVQASKPVLRSVARSTGPDSTRVSENTAGSPQILYLMLGAQVMLTRNLWTSMGLTNGIKHGTTGQIHSIALAAGDTPQQCTPAVVMVAFPSYKGPSTWHTNDGIPVLPIIPQTTTWEGTGGARCTRRQIPLKLAYAITIHKCQGLTLPRAVINIGESDFSGGLTFVAVSRVKTLDSLAF</sequence>
<dbReference type="PANTHER" id="PTHR47642">
    <property type="entry name" value="ATP-DEPENDENT DNA HELICASE"/>
    <property type="match status" value="1"/>
</dbReference>
<accession>A0A4Q1BCT8</accession>
<dbReference type="CDD" id="cd18809">
    <property type="entry name" value="SF1_C_RecD"/>
    <property type="match status" value="1"/>
</dbReference>
<organism evidence="2 3">
    <name type="scientific">Tremella mesenterica</name>
    <name type="common">Jelly fungus</name>
    <dbReference type="NCBI Taxonomy" id="5217"/>
    <lineage>
        <taxon>Eukaryota</taxon>
        <taxon>Fungi</taxon>
        <taxon>Dikarya</taxon>
        <taxon>Basidiomycota</taxon>
        <taxon>Agaricomycotina</taxon>
        <taxon>Tremellomycetes</taxon>
        <taxon>Tremellales</taxon>
        <taxon>Tremellaceae</taxon>
        <taxon>Tremella</taxon>
    </lineage>
</organism>
<gene>
    <name evidence="2" type="ORF">M231_07176</name>
</gene>
<dbReference type="EMBL" id="SDIL01000131">
    <property type="protein sequence ID" value="RXK35544.1"/>
    <property type="molecule type" value="Genomic_DNA"/>
</dbReference>
<name>A0A4Q1BCT8_TREME</name>
<dbReference type="STRING" id="5217.A0A4Q1BCT8"/>
<dbReference type="Proteomes" id="UP000289152">
    <property type="component" value="Unassembled WGS sequence"/>
</dbReference>